<reference evidence="1" key="1">
    <citation type="submission" date="2014-09" db="EMBL/GenBank/DDBJ databases">
        <authorList>
            <person name="Magalhaes I.L.F."/>
            <person name="Oliveira U."/>
            <person name="Santos F.R."/>
            <person name="Vidigal T.H.D.A."/>
            <person name="Brescovit A.D."/>
            <person name="Santos A.J."/>
        </authorList>
    </citation>
    <scope>NUCLEOTIDE SEQUENCE</scope>
    <source>
        <tissue evidence="1">Shoot tissue taken approximately 20 cm above the soil surface</tissue>
    </source>
</reference>
<organism evidence="1">
    <name type="scientific">Arundo donax</name>
    <name type="common">Giant reed</name>
    <name type="synonym">Donax arundinaceus</name>
    <dbReference type="NCBI Taxonomy" id="35708"/>
    <lineage>
        <taxon>Eukaryota</taxon>
        <taxon>Viridiplantae</taxon>
        <taxon>Streptophyta</taxon>
        <taxon>Embryophyta</taxon>
        <taxon>Tracheophyta</taxon>
        <taxon>Spermatophyta</taxon>
        <taxon>Magnoliopsida</taxon>
        <taxon>Liliopsida</taxon>
        <taxon>Poales</taxon>
        <taxon>Poaceae</taxon>
        <taxon>PACMAD clade</taxon>
        <taxon>Arundinoideae</taxon>
        <taxon>Arundineae</taxon>
        <taxon>Arundo</taxon>
    </lineage>
</organism>
<dbReference type="AlphaFoldDB" id="A0A0A9ARF2"/>
<accession>A0A0A9ARF2</accession>
<evidence type="ECO:0000313" key="1">
    <source>
        <dbReference type="EMBL" id="JAD49627.1"/>
    </source>
</evidence>
<proteinExistence type="predicted"/>
<reference evidence="1" key="2">
    <citation type="journal article" date="2015" name="Data Brief">
        <title>Shoot transcriptome of the giant reed, Arundo donax.</title>
        <authorList>
            <person name="Barrero R.A."/>
            <person name="Guerrero F.D."/>
            <person name="Moolhuijzen P."/>
            <person name="Goolsby J.A."/>
            <person name="Tidwell J."/>
            <person name="Bellgard S.E."/>
            <person name="Bellgard M.I."/>
        </authorList>
    </citation>
    <scope>NUCLEOTIDE SEQUENCE</scope>
    <source>
        <tissue evidence="1">Shoot tissue taken approximately 20 cm above the soil surface</tissue>
    </source>
</reference>
<sequence length="41" mass="4685">MRCTKLAAILVLLPKNAVKIKHYLLLPVHSQFVMYIPCFGN</sequence>
<dbReference type="EMBL" id="GBRH01248268">
    <property type="protein sequence ID" value="JAD49627.1"/>
    <property type="molecule type" value="Transcribed_RNA"/>
</dbReference>
<name>A0A0A9ARF2_ARUDO</name>
<protein>
    <submittedName>
        <fullName evidence="1">Uncharacterized protein</fullName>
    </submittedName>
</protein>